<keyword evidence="1" id="KW-0812">Transmembrane</keyword>
<name>A0ABP7T4P3_9BURK</name>
<keyword evidence="3" id="KW-1185">Reference proteome</keyword>
<reference evidence="3" key="1">
    <citation type="journal article" date="2019" name="Int. J. Syst. Evol. Microbiol.">
        <title>The Global Catalogue of Microorganisms (GCM) 10K type strain sequencing project: providing services to taxonomists for standard genome sequencing and annotation.</title>
        <authorList>
            <consortium name="The Broad Institute Genomics Platform"/>
            <consortium name="The Broad Institute Genome Sequencing Center for Infectious Disease"/>
            <person name="Wu L."/>
            <person name="Ma J."/>
        </authorList>
    </citation>
    <scope>NUCLEOTIDE SEQUENCE [LARGE SCALE GENOMIC DNA]</scope>
    <source>
        <strain evidence="3">JCM 16673</strain>
    </source>
</reference>
<proteinExistence type="predicted"/>
<protein>
    <recommendedName>
        <fullName evidence="4">O-antigen ligase</fullName>
    </recommendedName>
</protein>
<evidence type="ECO:0000313" key="2">
    <source>
        <dbReference type="EMBL" id="GAA4020968.1"/>
    </source>
</evidence>
<evidence type="ECO:0008006" key="4">
    <source>
        <dbReference type="Google" id="ProtNLM"/>
    </source>
</evidence>
<evidence type="ECO:0000313" key="3">
    <source>
        <dbReference type="Proteomes" id="UP001501353"/>
    </source>
</evidence>
<dbReference type="Proteomes" id="UP001501353">
    <property type="component" value="Unassembled WGS sequence"/>
</dbReference>
<feature type="transmembrane region" description="Helical" evidence="1">
    <location>
        <begin position="101"/>
        <end position="118"/>
    </location>
</feature>
<dbReference type="EMBL" id="BAAAZE010000008">
    <property type="protein sequence ID" value="GAA4020968.1"/>
    <property type="molecule type" value="Genomic_DNA"/>
</dbReference>
<keyword evidence="1" id="KW-0472">Membrane</keyword>
<feature type="transmembrane region" description="Helical" evidence="1">
    <location>
        <begin position="36"/>
        <end position="60"/>
    </location>
</feature>
<organism evidence="2 3">
    <name type="scientific">Actimicrobium antarcticum</name>
    <dbReference type="NCBI Taxonomy" id="1051899"/>
    <lineage>
        <taxon>Bacteria</taxon>
        <taxon>Pseudomonadati</taxon>
        <taxon>Pseudomonadota</taxon>
        <taxon>Betaproteobacteria</taxon>
        <taxon>Burkholderiales</taxon>
        <taxon>Oxalobacteraceae</taxon>
        <taxon>Actimicrobium</taxon>
    </lineage>
</organism>
<comment type="caution">
    <text evidence="2">The sequence shown here is derived from an EMBL/GenBank/DDBJ whole genome shotgun (WGS) entry which is preliminary data.</text>
</comment>
<keyword evidence="1" id="KW-1133">Transmembrane helix</keyword>
<accession>A0ABP7T4P3</accession>
<evidence type="ECO:0000256" key="1">
    <source>
        <dbReference type="SAM" id="Phobius"/>
    </source>
</evidence>
<sequence length="126" mass="13985">MEAAKYIAGYGLDAFKYHSRTFFLKAGTTNWGAHNIYVQLLFEIGILGLVSFLALFVNVARYLKGLIKYEPLAFLISISLIVGYLVVAASDNTLVYLVFNWYLWFSIGAGCSLVGLVSDDVSQKLN</sequence>
<gene>
    <name evidence="2" type="ORF">GCM10022212_17240</name>
</gene>
<feature type="transmembrane region" description="Helical" evidence="1">
    <location>
        <begin position="72"/>
        <end position="89"/>
    </location>
</feature>